<evidence type="ECO:0000256" key="1">
    <source>
        <dbReference type="SAM" id="MobiDB-lite"/>
    </source>
</evidence>
<evidence type="ECO:0000313" key="2">
    <source>
        <dbReference type="EMBL" id="KAJ4449835.1"/>
    </source>
</evidence>
<reference evidence="2 3" key="1">
    <citation type="journal article" date="2022" name="Allergy">
        <title>Genome assembly and annotation of Periplaneta americana reveal a comprehensive cockroach allergen profile.</title>
        <authorList>
            <person name="Wang L."/>
            <person name="Xiong Q."/>
            <person name="Saelim N."/>
            <person name="Wang L."/>
            <person name="Nong W."/>
            <person name="Wan A.T."/>
            <person name="Shi M."/>
            <person name="Liu X."/>
            <person name="Cao Q."/>
            <person name="Hui J.H.L."/>
            <person name="Sookrung N."/>
            <person name="Leung T.F."/>
            <person name="Tungtrongchitr A."/>
            <person name="Tsui S.K.W."/>
        </authorList>
    </citation>
    <scope>NUCLEOTIDE SEQUENCE [LARGE SCALE GENOMIC DNA]</scope>
    <source>
        <strain evidence="2">PWHHKU_190912</strain>
    </source>
</reference>
<evidence type="ECO:0000313" key="3">
    <source>
        <dbReference type="Proteomes" id="UP001148838"/>
    </source>
</evidence>
<name>A0ABQ8TX29_PERAM</name>
<feature type="compositionally biased region" description="Basic residues" evidence="1">
    <location>
        <begin position="71"/>
        <end position="83"/>
    </location>
</feature>
<feature type="region of interest" description="Disordered" evidence="1">
    <location>
        <begin position="65"/>
        <end position="97"/>
    </location>
</feature>
<comment type="caution">
    <text evidence="2">The sequence shown here is derived from an EMBL/GenBank/DDBJ whole genome shotgun (WGS) entry which is preliminary data.</text>
</comment>
<proteinExistence type="predicted"/>
<protein>
    <submittedName>
        <fullName evidence="2">Uncharacterized protein</fullName>
    </submittedName>
</protein>
<feature type="compositionally biased region" description="Acidic residues" evidence="1">
    <location>
        <begin position="86"/>
        <end position="97"/>
    </location>
</feature>
<sequence>MAGLCEGGNEPPGSLKASKIIAQVKNFKYLGAEITNNGELNKEVNYQIVKANTISGYLNDTMWRNRYLRRETKKKKKEKKKKKKEEEEEEEEEKKKR</sequence>
<gene>
    <name evidence="2" type="ORF">ANN_01241</name>
</gene>
<dbReference type="Proteomes" id="UP001148838">
    <property type="component" value="Unassembled WGS sequence"/>
</dbReference>
<organism evidence="2 3">
    <name type="scientific">Periplaneta americana</name>
    <name type="common">American cockroach</name>
    <name type="synonym">Blatta americana</name>
    <dbReference type="NCBI Taxonomy" id="6978"/>
    <lineage>
        <taxon>Eukaryota</taxon>
        <taxon>Metazoa</taxon>
        <taxon>Ecdysozoa</taxon>
        <taxon>Arthropoda</taxon>
        <taxon>Hexapoda</taxon>
        <taxon>Insecta</taxon>
        <taxon>Pterygota</taxon>
        <taxon>Neoptera</taxon>
        <taxon>Polyneoptera</taxon>
        <taxon>Dictyoptera</taxon>
        <taxon>Blattodea</taxon>
        <taxon>Blattoidea</taxon>
        <taxon>Blattidae</taxon>
        <taxon>Blattinae</taxon>
        <taxon>Periplaneta</taxon>
    </lineage>
</organism>
<keyword evidence="3" id="KW-1185">Reference proteome</keyword>
<accession>A0ABQ8TX29</accession>
<dbReference type="EMBL" id="JAJSOF020000003">
    <property type="protein sequence ID" value="KAJ4449835.1"/>
    <property type="molecule type" value="Genomic_DNA"/>
</dbReference>